<protein>
    <submittedName>
        <fullName evidence="3">5-bromo-4-chloroindolyl phosphate hydrolysis protein</fullName>
    </submittedName>
</protein>
<feature type="compositionally biased region" description="Basic and acidic residues" evidence="1">
    <location>
        <begin position="71"/>
        <end position="110"/>
    </location>
</feature>
<dbReference type="STRING" id="1121345.SAMN02745217_02794"/>
<feature type="compositionally biased region" description="Polar residues" evidence="1">
    <location>
        <begin position="111"/>
        <end position="131"/>
    </location>
</feature>
<sequence length="462" mass="52460">MDRRNFSDLGEEIRDIVQNAVNTKDFHQLNRDIGNTVRGALDEVRNSLGTGYGRYREDNPGDNWSQNNSSRDGDFQRGSDHQSDRGYQRDRERQRDRDYQRHRNFERERQYSQGAAQADNQQRSPQAQTSVSKNVLNQKAFPSEPVGRVSGVLFTVFGSIGMGTFGIGAFVLAMIGQLTGRWGLFGSIAIGLLPFFGVSCCMAARGGSIRKRLQRFRRYIGLFQGRTYYSIKELAAGIGQSHKYVLKDLRRMISIGMFPEGRIDEQETCLMLNRESYSQYLELQKNIRIQAAGGAVKEIKKENQEAPKASADAEANQQVRKAIEAGRICIQQIREANEAIPGEEISRKLDRLEDVIGKIFNYIEQHPDQLEDIQKFMEYYLPTTLKLVNAYREFEKQSIQGENITAAKKEIEETLDTINLAFENLLDSLFVDVAMDVSSDISVLETLLAQEGLTQKDFVSNE</sequence>
<organism evidence="3 4">
    <name type="scientific">Anaerocolumna xylanovorans DSM 12503</name>
    <dbReference type="NCBI Taxonomy" id="1121345"/>
    <lineage>
        <taxon>Bacteria</taxon>
        <taxon>Bacillati</taxon>
        <taxon>Bacillota</taxon>
        <taxon>Clostridia</taxon>
        <taxon>Lachnospirales</taxon>
        <taxon>Lachnospiraceae</taxon>
        <taxon>Anaerocolumna</taxon>
    </lineage>
</organism>
<name>A0A1M7YD70_9FIRM</name>
<dbReference type="RefSeq" id="WP_084558660.1">
    <property type="nucleotide sequence ID" value="NZ_FRFD01000008.1"/>
</dbReference>
<proteinExistence type="predicted"/>
<keyword evidence="2" id="KW-0812">Transmembrane</keyword>
<evidence type="ECO:0000313" key="4">
    <source>
        <dbReference type="Proteomes" id="UP000184612"/>
    </source>
</evidence>
<evidence type="ECO:0000313" key="3">
    <source>
        <dbReference type="EMBL" id="SHO50590.1"/>
    </source>
</evidence>
<dbReference type="AlphaFoldDB" id="A0A1M7YD70"/>
<keyword evidence="4" id="KW-1185">Reference proteome</keyword>
<feature type="region of interest" description="Disordered" evidence="1">
    <location>
        <begin position="51"/>
        <end position="131"/>
    </location>
</feature>
<feature type="transmembrane region" description="Helical" evidence="2">
    <location>
        <begin position="152"/>
        <end position="176"/>
    </location>
</feature>
<reference evidence="3 4" key="1">
    <citation type="submission" date="2016-12" db="EMBL/GenBank/DDBJ databases">
        <authorList>
            <person name="Song W.-J."/>
            <person name="Kurnit D.M."/>
        </authorList>
    </citation>
    <scope>NUCLEOTIDE SEQUENCE [LARGE SCALE GENOMIC DNA]</scope>
    <source>
        <strain evidence="3 4">DSM 12503</strain>
    </source>
</reference>
<dbReference type="EMBL" id="FRFD01000008">
    <property type="protein sequence ID" value="SHO50590.1"/>
    <property type="molecule type" value="Genomic_DNA"/>
</dbReference>
<gene>
    <name evidence="3" type="ORF">SAMN02745217_02794</name>
</gene>
<accession>A0A1M7YD70</accession>
<keyword evidence="2" id="KW-1133">Transmembrane helix</keyword>
<feature type="transmembrane region" description="Helical" evidence="2">
    <location>
        <begin position="182"/>
        <end position="204"/>
    </location>
</feature>
<evidence type="ECO:0000256" key="1">
    <source>
        <dbReference type="SAM" id="MobiDB-lite"/>
    </source>
</evidence>
<dbReference type="Pfam" id="PF10112">
    <property type="entry name" value="Halogen_Hydrol"/>
    <property type="match status" value="1"/>
</dbReference>
<dbReference type="InterPro" id="IPR018770">
    <property type="entry name" value="ChloroindolylP_hydrolase"/>
</dbReference>
<keyword evidence="2" id="KW-0472">Membrane</keyword>
<evidence type="ECO:0000256" key="2">
    <source>
        <dbReference type="SAM" id="Phobius"/>
    </source>
</evidence>
<dbReference type="OrthoDB" id="9782052at2"/>
<dbReference type="Proteomes" id="UP000184612">
    <property type="component" value="Unassembled WGS sequence"/>
</dbReference>